<dbReference type="PANTHER" id="PTHR47663">
    <property type="entry name" value="XYLANOLYTIC TRANSCRIPTIONAL ACTIVATOR XLNR-RELATED"/>
    <property type="match status" value="1"/>
</dbReference>
<dbReference type="EMBL" id="JAUDZG010000004">
    <property type="protein sequence ID" value="KAK3305053.1"/>
    <property type="molecule type" value="Genomic_DNA"/>
</dbReference>
<evidence type="ECO:0000313" key="9">
    <source>
        <dbReference type="Proteomes" id="UP001273166"/>
    </source>
</evidence>
<evidence type="ECO:0000256" key="6">
    <source>
        <dbReference type="SAM" id="MobiDB-lite"/>
    </source>
</evidence>
<evidence type="ECO:0000256" key="5">
    <source>
        <dbReference type="ARBA" id="ARBA00023242"/>
    </source>
</evidence>
<sequence>MLHIEPRGGPAHTVGPGPDASDDTHTADYTQVVDPAAPRYTARALSVTLQSEAGITQNQKLGTTGDNHVTNSHRPDNEVSLRRPADSGSSAPGVGFVATPGSQVSDMRLRYPVLEPLLPHLTNVLDHKLACDLLELYFETQPAAPMQPLSPFVLSSILRKPSFLQDIPPRQCKPILLASMLLVAAETVKSRSIIRLRQECNSLVCIRLRVLTQSFITTLSDGTLDDVIAYIHLATVDHDVNPEMSNDSWRMADDLARHLELERELESSVLTEEREEGRRVWWLLYMVNTCLALFGDQQRWHFVTDLFQPTDEADYQSSVLRHPQIRGISFQYTGHDIYGFLLPLTAILGDILDLRSTGRRDPISKSIDDQTRSITIRLDEYEESVKANARDVIVRTERQSSLAVKYGTYMVYVLRILLIDEKLDADRLLTQGGYAVKALEDILEEDRRLEFMPFFFGIFLSRGSWPLVLLASNHQSKMPPKLPELCEVLLRAHEACIATMGAQCQRHLREVLCTIDLRHRGTHVTDGELQQWREIVESLHRRVSV</sequence>
<reference evidence="8" key="2">
    <citation type="submission" date="2023-06" db="EMBL/GenBank/DDBJ databases">
        <authorList>
            <consortium name="Lawrence Berkeley National Laboratory"/>
            <person name="Mondo S.J."/>
            <person name="Hensen N."/>
            <person name="Bonometti L."/>
            <person name="Westerberg I."/>
            <person name="Brannstrom I.O."/>
            <person name="Guillou S."/>
            <person name="Cros-Aarteil S."/>
            <person name="Calhoun S."/>
            <person name="Haridas S."/>
            <person name="Kuo A."/>
            <person name="Pangilinan J."/>
            <person name="Riley R."/>
            <person name="Labutti K."/>
            <person name="Andreopoulos B."/>
            <person name="Lipzen A."/>
            <person name="Chen C."/>
            <person name="Yanf M."/>
            <person name="Daum C."/>
            <person name="Ng V."/>
            <person name="Clum A."/>
            <person name="Steindorff A."/>
            <person name="Ohm R."/>
            <person name="Martin F."/>
            <person name="Silar P."/>
            <person name="Natvig D."/>
            <person name="Lalanne C."/>
            <person name="Gautier V."/>
            <person name="Ament-Velasquez S.L."/>
            <person name="Kruys A."/>
            <person name="Hutchinson M.I."/>
            <person name="Powell A.J."/>
            <person name="Barry K."/>
            <person name="Miller A.N."/>
            <person name="Grigoriev I.V."/>
            <person name="Debuchy R."/>
            <person name="Gladieux P."/>
            <person name="Thoren M.H."/>
            <person name="Johannesson H."/>
        </authorList>
    </citation>
    <scope>NUCLEOTIDE SEQUENCE</scope>
    <source>
        <strain evidence="8">CBS 333.67</strain>
    </source>
</reference>
<gene>
    <name evidence="8" type="ORF">B0T15DRAFT_554842</name>
</gene>
<dbReference type="InterPro" id="IPR051439">
    <property type="entry name" value="XlnR/Xlr1"/>
</dbReference>
<evidence type="ECO:0000256" key="2">
    <source>
        <dbReference type="ARBA" id="ARBA00023015"/>
    </source>
</evidence>
<comment type="caution">
    <text evidence="8">The sequence shown here is derived from an EMBL/GenBank/DDBJ whole genome shotgun (WGS) entry which is preliminary data.</text>
</comment>
<dbReference type="RefSeq" id="XP_062720833.1">
    <property type="nucleotide sequence ID" value="XM_062870364.1"/>
</dbReference>
<dbReference type="Proteomes" id="UP001273166">
    <property type="component" value="Unassembled WGS sequence"/>
</dbReference>
<evidence type="ECO:0000259" key="7">
    <source>
        <dbReference type="Pfam" id="PF04082"/>
    </source>
</evidence>
<feature type="compositionally biased region" description="Basic and acidic residues" evidence="6">
    <location>
        <begin position="73"/>
        <end position="85"/>
    </location>
</feature>
<feature type="region of interest" description="Disordered" evidence="6">
    <location>
        <begin position="1"/>
        <end position="26"/>
    </location>
</feature>
<keyword evidence="4" id="KW-0804">Transcription</keyword>
<keyword evidence="5" id="KW-0539">Nucleus</keyword>
<evidence type="ECO:0000256" key="4">
    <source>
        <dbReference type="ARBA" id="ARBA00023163"/>
    </source>
</evidence>
<dbReference type="AlphaFoldDB" id="A0AAJ0GRY6"/>
<dbReference type="Pfam" id="PF04082">
    <property type="entry name" value="Fungal_trans"/>
    <property type="match status" value="1"/>
</dbReference>
<feature type="region of interest" description="Disordered" evidence="6">
    <location>
        <begin position="56"/>
        <end position="99"/>
    </location>
</feature>
<evidence type="ECO:0000256" key="1">
    <source>
        <dbReference type="ARBA" id="ARBA00022833"/>
    </source>
</evidence>
<evidence type="ECO:0000313" key="8">
    <source>
        <dbReference type="EMBL" id="KAK3305053.1"/>
    </source>
</evidence>
<dbReference type="GeneID" id="87889193"/>
<dbReference type="GO" id="GO:0006351">
    <property type="term" value="P:DNA-templated transcription"/>
    <property type="evidence" value="ECO:0007669"/>
    <property type="project" value="InterPro"/>
</dbReference>
<keyword evidence="3" id="KW-0238">DNA-binding</keyword>
<dbReference type="GO" id="GO:0008270">
    <property type="term" value="F:zinc ion binding"/>
    <property type="evidence" value="ECO:0007669"/>
    <property type="project" value="InterPro"/>
</dbReference>
<dbReference type="PANTHER" id="PTHR47663:SF1">
    <property type="entry name" value="XYLANOLYTIC TRANSCRIPTIONAL ACTIVATOR XLNR-RELATED"/>
    <property type="match status" value="1"/>
</dbReference>
<keyword evidence="2" id="KW-0805">Transcription regulation</keyword>
<dbReference type="InterPro" id="IPR007219">
    <property type="entry name" value="XnlR_reg_dom"/>
</dbReference>
<dbReference type="GO" id="GO:0003677">
    <property type="term" value="F:DNA binding"/>
    <property type="evidence" value="ECO:0007669"/>
    <property type="project" value="UniProtKB-KW"/>
</dbReference>
<keyword evidence="9" id="KW-1185">Reference proteome</keyword>
<protein>
    <recommendedName>
        <fullName evidence="7">Xylanolytic transcriptional activator regulatory domain-containing protein</fullName>
    </recommendedName>
</protein>
<keyword evidence="1" id="KW-0862">Zinc</keyword>
<name>A0AAJ0GRY6_9PEZI</name>
<accession>A0AAJ0GRY6</accession>
<reference evidence="8" key="1">
    <citation type="journal article" date="2023" name="Mol. Phylogenet. Evol.">
        <title>Genome-scale phylogeny and comparative genomics of the fungal order Sordariales.</title>
        <authorList>
            <person name="Hensen N."/>
            <person name="Bonometti L."/>
            <person name="Westerberg I."/>
            <person name="Brannstrom I.O."/>
            <person name="Guillou S."/>
            <person name="Cros-Aarteil S."/>
            <person name="Calhoun S."/>
            <person name="Haridas S."/>
            <person name="Kuo A."/>
            <person name="Mondo S."/>
            <person name="Pangilinan J."/>
            <person name="Riley R."/>
            <person name="LaButti K."/>
            <person name="Andreopoulos B."/>
            <person name="Lipzen A."/>
            <person name="Chen C."/>
            <person name="Yan M."/>
            <person name="Daum C."/>
            <person name="Ng V."/>
            <person name="Clum A."/>
            <person name="Steindorff A."/>
            <person name="Ohm R.A."/>
            <person name="Martin F."/>
            <person name="Silar P."/>
            <person name="Natvig D.O."/>
            <person name="Lalanne C."/>
            <person name="Gautier V."/>
            <person name="Ament-Velasquez S.L."/>
            <person name="Kruys A."/>
            <person name="Hutchinson M.I."/>
            <person name="Powell A.J."/>
            <person name="Barry K."/>
            <person name="Miller A.N."/>
            <person name="Grigoriev I.V."/>
            <person name="Debuchy R."/>
            <person name="Gladieux P."/>
            <person name="Hiltunen Thoren M."/>
            <person name="Johannesson H."/>
        </authorList>
    </citation>
    <scope>NUCLEOTIDE SEQUENCE</scope>
    <source>
        <strain evidence="8">CBS 333.67</strain>
    </source>
</reference>
<feature type="domain" description="Xylanolytic transcriptional activator regulatory" evidence="7">
    <location>
        <begin position="156"/>
        <end position="380"/>
    </location>
</feature>
<evidence type="ECO:0000256" key="3">
    <source>
        <dbReference type="ARBA" id="ARBA00023125"/>
    </source>
</evidence>
<proteinExistence type="predicted"/>
<feature type="compositionally biased region" description="Polar residues" evidence="6">
    <location>
        <begin position="56"/>
        <end position="72"/>
    </location>
</feature>
<dbReference type="CDD" id="cd12148">
    <property type="entry name" value="fungal_TF_MHR"/>
    <property type="match status" value="1"/>
</dbReference>
<organism evidence="8 9">
    <name type="scientific">Chaetomium strumarium</name>
    <dbReference type="NCBI Taxonomy" id="1170767"/>
    <lineage>
        <taxon>Eukaryota</taxon>
        <taxon>Fungi</taxon>
        <taxon>Dikarya</taxon>
        <taxon>Ascomycota</taxon>
        <taxon>Pezizomycotina</taxon>
        <taxon>Sordariomycetes</taxon>
        <taxon>Sordariomycetidae</taxon>
        <taxon>Sordariales</taxon>
        <taxon>Chaetomiaceae</taxon>
        <taxon>Chaetomium</taxon>
    </lineage>
</organism>